<sequence>MAMEQGGSCVRRGGLPRLWRDLAGGFGGLVALVALASSTLALPLAAAWAAGAVLLAIAALIRHFWSDPRRGLGPANRVTLARALLVALLAGMLATPAWVDAHPVQVAALAALALLLDGVDGWVARRWRCESDFGARFDMELDAFLILVLCVHLLAMDKAGPWVLAIGAMRYVFVAAMRPWPWLERPLRESRRRKLVCVWQVACLLLCLLPAIGGALATALLVLALALLAWSFAVDVRWLYHTRPQS</sequence>
<feature type="transmembrane region" description="Helical" evidence="3">
    <location>
        <begin position="137"/>
        <end position="156"/>
    </location>
</feature>
<reference evidence="4 5" key="1">
    <citation type="submission" date="2018-09" db="EMBL/GenBank/DDBJ databases">
        <title>Metagenome Assembled Genomes from an Advanced Water Purification Facility.</title>
        <authorList>
            <person name="Stamps B.W."/>
            <person name="Spear J.R."/>
        </authorList>
    </citation>
    <scope>NUCLEOTIDE SEQUENCE [LARGE SCALE GENOMIC DNA]</scope>
    <source>
        <strain evidence="4">Bin_27_1</strain>
    </source>
</reference>
<feature type="transmembrane region" description="Helical" evidence="3">
    <location>
        <begin position="219"/>
        <end position="240"/>
    </location>
</feature>
<keyword evidence="1 2" id="KW-0808">Transferase</keyword>
<dbReference type="InterPro" id="IPR043130">
    <property type="entry name" value="CDP-OH_PTrfase_TM_dom"/>
</dbReference>
<evidence type="ECO:0000256" key="2">
    <source>
        <dbReference type="RuleBase" id="RU003750"/>
    </source>
</evidence>
<dbReference type="GO" id="GO:0016020">
    <property type="term" value="C:membrane"/>
    <property type="evidence" value="ECO:0007669"/>
    <property type="project" value="InterPro"/>
</dbReference>
<organism evidence="4 5">
    <name type="scientific">Thauera aminoaromatica</name>
    <dbReference type="NCBI Taxonomy" id="164330"/>
    <lineage>
        <taxon>Bacteria</taxon>
        <taxon>Pseudomonadati</taxon>
        <taxon>Pseudomonadota</taxon>
        <taxon>Betaproteobacteria</taxon>
        <taxon>Rhodocyclales</taxon>
        <taxon>Zoogloeaceae</taxon>
        <taxon>Thauera</taxon>
    </lineage>
</organism>
<feature type="transmembrane region" description="Helical" evidence="3">
    <location>
        <begin position="46"/>
        <end position="65"/>
    </location>
</feature>
<dbReference type="Gene3D" id="1.20.120.1760">
    <property type="match status" value="1"/>
</dbReference>
<feature type="transmembrane region" description="Helical" evidence="3">
    <location>
        <begin position="21"/>
        <end position="40"/>
    </location>
</feature>
<dbReference type="Proteomes" id="UP000321192">
    <property type="component" value="Unassembled WGS sequence"/>
</dbReference>
<keyword evidence="3" id="KW-0472">Membrane</keyword>
<dbReference type="GO" id="GO:0016780">
    <property type="term" value="F:phosphotransferase activity, for other substituted phosphate groups"/>
    <property type="evidence" value="ECO:0007669"/>
    <property type="project" value="InterPro"/>
</dbReference>
<comment type="similarity">
    <text evidence="2">Belongs to the CDP-alcohol phosphatidyltransferase class-I family.</text>
</comment>
<proteinExistence type="inferred from homology"/>
<protein>
    <submittedName>
        <fullName evidence="4">CDP-alcohol phosphatidyltransferase family protein</fullName>
    </submittedName>
</protein>
<feature type="transmembrane region" description="Helical" evidence="3">
    <location>
        <begin position="195"/>
        <end position="213"/>
    </location>
</feature>
<comment type="caution">
    <text evidence="4">The sequence shown here is derived from an EMBL/GenBank/DDBJ whole genome shotgun (WGS) entry which is preliminary data.</text>
</comment>
<dbReference type="AlphaFoldDB" id="A0A5C7SAF2"/>
<dbReference type="EMBL" id="SSFD01000315">
    <property type="protein sequence ID" value="TXH80322.1"/>
    <property type="molecule type" value="Genomic_DNA"/>
</dbReference>
<evidence type="ECO:0000256" key="3">
    <source>
        <dbReference type="SAM" id="Phobius"/>
    </source>
</evidence>
<keyword evidence="3" id="KW-0812">Transmembrane</keyword>
<dbReference type="PROSITE" id="PS00379">
    <property type="entry name" value="CDP_ALCOHOL_P_TRANSF"/>
    <property type="match status" value="1"/>
</dbReference>
<dbReference type="GO" id="GO:0008654">
    <property type="term" value="P:phospholipid biosynthetic process"/>
    <property type="evidence" value="ECO:0007669"/>
    <property type="project" value="InterPro"/>
</dbReference>
<evidence type="ECO:0000313" key="5">
    <source>
        <dbReference type="Proteomes" id="UP000321192"/>
    </source>
</evidence>
<evidence type="ECO:0000313" key="4">
    <source>
        <dbReference type="EMBL" id="TXH80322.1"/>
    </source>
</evidence>
<accession>A0A5C7SAF2</accession>
<gene>
    <name evidence="4" type="ORF">E6Q80_18820</name>
</gene>
<keyword evidence="3" id="KW-1133">Transmembrane helix</keyword>
<feature type="transmembrane region" description="Helical" evidence="3">
    <location>
        <begin position="77"/>
        <end position="98"/>
    </location>
</feature>
<dbReference type="Pfam" id="PF01066">
    <property type="entry name" value="CDP-OH_P_transf"/>
    <property type="match status" value="1"/>
</dbReference>
<dbReference type="InterPro" id="IPR048254">
    <property type="entry name" value="CDP_ALCOHOL_P_TRANSF_CS"/>
</dbReference>
<name>A0A5C7SAF2_THASP</name>
<dbReference type="InterPro" id="IPR000462">
    <property type="entry name" value="CDP-OH_P_trans"/>
</dbReference>
<evidence type="ECO:0000256" key="1">
    <source>
        <dbReference type="ARBA" id="ARBA00022679"/>
    </source>
</evidence>